<evidence type="ECO:0000313" key="3">
    <source>
        <dbReference type="EMBL" id="CAI8032938.1"/>
    </source>
</evidence>
<comment type="caution">
    <text evidence="3">The sequence shown here is derived from an EMBL/GenBank/DDBJ whole genome shotgun (WGS) entry which is preliminary data.</text>
</comment>
<name>A0AA35SN72_GEOBA</name>
<gene>
    <name evidence="3" type="ORF">GBAR_LOCUS18584</name>
</gene>
<sequence length="112" mass="12289">MPLSSTEDRLGRPSRSRVEKKQRRKSANFNFSLVNFYAGAKNKFHSHTSDQILFVTKGEGIVASEAEEVGISTGDTAFIPAGEKHWHGAADGQDFTHISLTGADSETTQYDD</sequence>
<evidence type="ECO:0000256" key="1">
    <source>
        <dbReference type="SAM" id="MobiDB-lite"/>
    </source>
</evidence>
<keyword evidence="4" id="KW-1185">Reference proteome</keyword>
<dbReference type="Proteomes" id="UP001174909">
    <property type="component" value="Unassembled WGS sequence"/>
</dbReference>
<feature type="region of interest" description="Disordered" evidence="1">
    <location>
        <begin position="1"/>
        <end position="23"/>
    </location>
</feature>
<dbReference type="PANTHER" id="PTHR43698:SF1">
    <property type="entry name" value="BLL4564 PROTEIN"/>
    <property type="match status" value="1"/>
</dbReference>
<dbReference type="InterPro" id="IPR011051">
    <property type="entry name" value="RmlC_Cupin_sf"/>
</dbReference>
<feature type="compositionally biased region" description="Basic and acidic residues" evidence="1">
    <location>
        <begin position="1"/>
        <end position="19"/>
    </location>
</feature>
<feature type="domain" description="Cupin type-2" evidence="2">
    <location>
        <begin position="33"/>
        <end position="92"/>
    </location>
</feature>
<dbReference type="InterPro" id="IPR014710">
    <property type="entry name" value="RmlC-like_jellyroll"/>
</dbReference>
<dbReference type="Gene3D" id="2.60.120.10">
    <property type="entry name" value="Jelly Rolls"/>
    <property type="match status" value="1"/>
</dbReference>
<organism evidence="3 4">
    <name type="scientific">Geodia barretti</name>
    <name type="common">Barrett's horny sponge</name>
    <dbReference type="NCBI Taxonomy" id="519541"/>
    <lineage>
        <taxon>Eukaryota</taxon>
        <taxon>Metazoa</taxon>
        <taxon>Porifera</taxon>
        <taxon>Demospongiae</taxon>
        <taxon>Heteroscleromorpha</taxon>
        <taxon>Tetractinellida</taxon>
        <taxon>Astrophorina</taxon>
        <taxon>Geodiidae</taxon>
        <taxon>Geodia</taxon>
    </lineage>
</organism>
<dbReference type="PANTHER" id="PTHR43698">
    <property type="entry name" value="RIBD C-TERMINAL DOMAIN CONTAINING PROTEIN"/>
    <property type="match status" value="1"/>
</dbReference>
<proteinExistence type="predicted"/>
<reference evidence="3" key="1">
    <citation type="submission" date="2023-03" db="EMBL/GenBank/DDBJ databases">
        <authorList>
            <person name="Steffen K."/>
            <person name="Cardenas P."/>
        </authorList>
    </citation>
    <scope>NUCLEOTIDE SEQUENCE</scope>
</reference>
<dbReference type="EMBL" id="CASHTH010002634">
    <property type="protein sequence ID" value="CAI8032938.1"/>
    <property type="molecule type" value="Genomic_DNA"/>
</dbReference>
<dbReference type="Pfam" id="PF07883">
    <property type="entry name" value="Cupin_2"/>
    <property type="match status" value="1"/>
</dbReference>
<protein>
    <recommendedName>
        <fullName evidence="2">Cupin type-2 domain-containing protein</fullName>
    </recommendedName>
</protein>
<dbReference type="SUPFAM" id="SSF51182">
    <property type="entry name" value="RmlC-like cupins"/>
    <property type="match status" value="1"/>
</dbReference>
<dbReference type="AlphaFoldDB" id="A0AA35SN72"/>
<evidence type="ECO:0000259" key="2">
    <source>
        <dbReference type="Pfam" id="PF07883"/>
    </source>
</evidence>
<dbReference type="InterPro" id="IPR013096">
    <property type="entry name" value="Cupin_2"/>
</dbReference>
<evidence type="ECO:0000313" key="4">
    <source>
        <dbReference type="Proteomes" id="UP001174909"/>
    </source>
</evidence>
<accession>A0AA35SN72</accession>